<organism evidence="2 3">
    <name type="scientific">Brenthis ino</name>
    <name type="common">lesser marbled fritillary</name>
    <dbReference type="NCBI Taxonomy" id="405034"/>
    <lineage>
        <taxon>Eukaryota</taxon>
        <taxon>Metazoa</taxon>
        <taxon>Ecdysozoa</taxon>
        <taxon>Arthropoda</taxon>
        <taxon>Hexapoda</taxon>
        <taxon>Insecta</taxon>
        <taxon>Pterygota</taxon>
        <taxon>Neoptera</taxon>
        <taxon>Endopterygota</taxon>
        <taxon>Lepidoptera</taxon>
        <taxon>Glossata</taxon>
        <taxon>Ditrysia</taxon>
        <taxon>Papilionoidea</taxon>
        <taxon>Nymphalidae</taxon>
        <taxon>Heliconiinae</taxon>
        <taxon>Argynnini</taxon>
        <taxon>Brenthis</taxon>
    </lineage>
</organism>
<protein>
    <recommendedName>
        <fullName evidence="1">ZFAND1-like ubiquitin-like domain-containing protein</fullName>
    </recommendedName>
</protein>
<dbReference type="InterPro" id="IPR057358">
    <property type="entry name" value="UBL_ZFAND1-like"/>
</dbReference>
<name>A0A8J9V9J5_9NEOP</name>
<dbReference type="GO" id="GO:0005737">
    <property type="term" value="C:cytoplasm"/>
    <property type="evidence" value="ECO:0007669"/>
    <property type="project" value="TreeGrafter"/>
</dbReference>
<accession>A0A8J9V9J5</accession>
<evidence type="ECO:0000259" key="1">
    <source>
        <dbReference type="Pfam" id="PF25327"/>
    </source>
</evidence>
<feature type="non-terminal residue" evidence="2">
    <location>
        <position position="303"/>
    </location>
</feature>
<dbReference type="SUPFAM" id="SSF118310">
    <property type="entry name" value="AN1-like Zinc finger"/>
    <property type="match status" value="1"/>
</dbReference>
<dbReference type="InterPro" id="IPR035896">
    <property type="entry name" value="AN1-like_Znf"/>
</dbReference>
<evidence type="ECO:0000313" key="2">
    <source>
        <dbReference type="EMBL" id="CAH0715285.1"/>
    </source>
</evidence>
<gene>
    <name evidence="2" type="ORF">BINO364_LOCUS2233</name>
</gene>
<dbReference type="OrthoDB" id="431929at2759"/>
<dbReference type="PANTHER" id="PTHR14677:SF20">
    <property type="entry name" value="ZINC FINGER AN1-TYPE CONTAINING 2A-RELATED"/>
    <property type="match status" value="1"/>
</dbReference>
<evidence type="ECO:0000313" key="3">
    <source>
        <dbReference type="Proteomes" id="UP000838878"/>
    </source>
</evidence>
<keyword evidence="3" id="KW-1185">Reference proteome</keyword>
<sequence>MEFPTLGEHCQNKECNQVDFLPLQCKCGKVFCRNHFNIHCTSGDCELAPKPKEVNLQNDDQIYRCSYSGCKKGNLHEMLCHKCNKHYCIDHRFHASCPEIDDETMAAKIEQFEAPRRQFQEANKLLQGKITENIRKALQSSAKVKTASKIHLMRVKQKALGPKSISVSDRVYFAVKKPISVEPKAVKIIQDINNIKSLESVSLEPDLKDTVPLFISTKWSLGRAIDSICDTCNIKNENNKMGHTKVRLYRQLDGYCISPLKMDVEISELLKNEVLLEGDRLVVEYIDTNVINNLEDTAQLFLS</sequence>
<dbReference type="PANTHER" id="PTHR14677">
    <property type="entry name" value="ARSENITE INDUCUBLE RNA ASSOCIATED PROTEIN AIP-1-RELATED"/>
    <property type="match status" value="1"/>
</dbReference>
<proteinExistence type="predicted"/>
<feature type="domain" description="ZFAND1-like ubiquitin-like" evidence="1">
    <location>
        <begin position="214"/>
        <end position="287"/>
    </location>
</feature>
<dbReference type="Pfam" id="PF25327">
    <property type="entry name" value="UBL_ZFAND1"/>
    <property type="match status" value="1"/>
</dbReference>
<dbReference type="Proteomes" id="UP000838878">
    <property type="component" value="Chromosome 10"/>
</dbReference>
<dbReference type="Gene3D" id="4.10.1110.10">
    <property type="entry name" value="AN1-like Zinc finger"/>
    <property type="match status" value="1"/>
</dbReference>
<dbReference type="EMBL" id="OV170230">
    <property type="protein sequence ID" value="CAH0715285.1"/>
    <property type="molecule type" value="Genomic_DNA"/>
</dbReference>
<reference evidence="2" key="1">
    <citation type="submission" date="2021-12" db="EMBL/GenBank/DDBJ databases">
        <authorList>
            <person name="Martin H S."/>
        </authorList>
    </citation>
    <scope>NUCLEOTIDE SEQUENCE</scope>
</reference>
<dbReference type="AlphaFoldDB" id="A0A8J9V9J5"/>